<feature type="region of interest" description="Disordered" evidence="3">
    <location>
        <begin position="221"/>
        <end position="255"/>
    </location>
</feature>
<dbReference type="Pfam" id="PF00076">
    <property type="entry name" value="RRM_1"/>
    <property type="match status" value="2"/>
</dbReference>
<feature type="compositionally biased region" description="Low complexity" evidence="3">
    <location>
        <begin position="231"/>
        <end position="255"/>
    </location>
</feature>
<dbReference type="AlphaFoldDB" id="A0A813FTH8"/>
<dbReference type="InterPro" id="IPR000504">
    <property type="entry name" value="RRM_dom"/>
</dbReference>
<dbReference type="PANTHER" id="PTHR48024:SF56">
    <property type="entry name" value="HETEROGENEOUS NUCLEAR RIBONUCLEOPROTEIN A0"/>
    <property type="match status" value="1"/>
</dbReference>
<dbReference type="Proteomes" id="UP000654075">
    <property type="component" value="Unassembled WGS sequence"/>
</dbReference>
<dbReference type="Gene3D" id="3.30.70.330">
    <property type="match status" value="2"/>
</dbReference>
<feature type="region of interest" description="Disordered" evidence="3">
    <location>
        <begin position="1"/>
        <end position="59"/>
    </location>
</feature>
<evidence type="ECO:0000259" key="4">
    <source>
        <dbReference type="PROSITE" id="PS50102"/>
    </source>
</evidence>
<dbReference type="EMBL" id="CAJNNV010026251">
    <property type="protein sequence ID" value="CAE8617684.1"/>
    <property type="molecule type" value="Genomic_DNA"/>
</dbReference>
<dbReference type="SUPFAM" id="SSF54928">
    <property type="entry name" value="RNA-binding domain, RBD"/>
    <property type="match status" value="1"/>
</dbReference>
<evidence type="ECO:0000256" key="3">
    <source>
        <dbReference type="SAM" id="MobiDB-lite"/>
    </source>
</evidence>
<dbReference type="InterPro" id="IPR035979">
    <property type="entry name" value="RBD_domain_sf"/>
</dbReference>
<protein>
    <recommendedName>
        <fullName evidence="4">RRM domain-containing protein</fullName>
    </recommendedName>
</protein>
<dbReference type="OrthoDB" id="1875751at2759"/>
<comment type="caution">
    <text evidence="5">The sequence shown here is derived from an EMBL/GenBank/DDBJ whole genome shotgun (WGS) entry which is preliminary data.</text>
</comment>
<evidence type="ECO:0000256" key="1">
    <source>
        <dbReference type="ARBA" id="ARBA00022884"/>
    </source>
</evidence>
<gene>
    <name evidence="5" type="ORF">PGLA1383_LOCUS35343</name>
</gene>
<feature type="domain" description="RRM" evidence="4">
    <location>
        <begin position="140"/>
        <end position="222"/>
    </location>
</feature>
<dbReference type="InterPro" id="IPR012677">
    <property type="entry name" value="Nucleotide-bd_a/b_plait_sf"/>
</dbReference>
<sequence length="436" mass="46196">MDAADSSPAMMPKCPGKVTSTNEEGQLKLPQGPSPRTGGNRTQRRRAATAESATQEDQCHPRKIFVGGLAHKTTTQFLRDYFAKYGTIVDAVVLRWPDGRSRGFGYVTFADTAGAFAALQEQHQVGGRQVDVKRAVPGTNKLFVGGLPQNTSAQELRDHFEAFGVVSDAVVMIDPATNRSRGFGFVCFLPGQEGAASAQFALDQYEQHRIRGKWIEVKSAAPPHKLVGKDGSSSPTSTSGESGTSPLAAEVPAPKAEVPAPKAVMSLATALKAGPTTFDRPVASPQHRRQPQAKPQSYDAAAQEPHKVALSGMVGTPPGLGGYVAQASDASPAAFWEQNAEQDSEVSPFGHGWPTTTTASNAQSGAAWRPPSCLSLSSALGNMGPWQAGGVTFPQPVDERSSLYATSDLQRSLEQLIRLQAQGGAVEAQRPRVVQI</sequence>
<organism evidence="5 6">
    <name type="scientific">Polarella glacialis</name>
    <name type="common">Dinoflagellate</name>
    <dbReference type="NCBI Taxonomy" id="89957"/>
    <lineage>
        <taxon>Eukaryota</taxon>
        <taxon>Sar</taxon>
        <taxon>Alveolata</taxon>
        <taxon>Dinophyceae</taxon>
        <taxon>Suessiales</taxon>
        <taxon>Suessiaceae</taxon>
        <taxon>Polarella</taxon>
    </lineage>
</organism>
<dbReference type="PANTHER" id="PTHR48024">
    <property type="entry name" value="GEO13361P1-RELATED"/>
    <property type="match status" value="1"/>
</dbReference>
<accession>A0A813FTH8</accession>
<evidence type="ECO:0000313" key="6">
    <source>
        <dbReference type="Proteomes" id="UP000654075"/>
    </source>
</evidence>
<keyword evidence="1 2" id="KW-0694">RNA-binding</keyword>
<reference evidence="5" key="1">
    <citation type="submission" date="2021-02" db="EMBL/GenBank/DDBJ databases">
        <authorList>
            <person name="Dougan E. K."/>
            <person name="Rhodes N."/>
            <person name="Thang M."/>
            <person name="Chan C."/>
        </authorList>
    </citation>
    <scope>NUCLEOTIDE SEQUENCE</scope>
</reference>
<feature type="region of interest" description="Disordered" evidence="3">
    <location>
        <begin position="275"/>
        <end position="303"/>
    </location>
</feature>
<dbReference type="PROSITE" id="PS50102">
    <property type="entry name" value="RRM"/>
    <property type="match status" value="2"/>
</dbReference>
<dbReference type="InterPro" id="IPR050886">
    <property type="entry name" value="RNA-binding_reg"/>
</dbReference>
<evidence type="ECO:0000313" key="5">
    <source>
        <dbReference type="EMBL" id="CAE8617684.1"/>
    </source>
</evidence>
<proteinExistence type="predicted"/>
<dbReference type="GO" id="GO:0003723">
    <property type="term" value="F:RNA binding"/>
    <property type="evidence" value="ECO:0007669"/>
    <property type="project" value="UniProtKB-UniRule"/>
</dbReference>
<name>A0A813FTH8_POLGL</name>
<dbReference type="SMART" id="SM00360">
    <property type="entry name" value="RRM"/>
    <property type="match status" value="2"/>
</dbReference>
<feature type="domain" description="RRM" evidence="4">
    <location>
        <begin position="62"/>
        <end position="137"/>
    </location>
</feature>
<dbReference type="GO" id="GO:0005634">
    <property type="term" value="C:nucleus"/>
    <property type="evidence" value="ECO:0007669"/>
    <property type="project" value="TreeGrafter"/>
</dbReference>
<evidence type="ECO:0000256" key="2">
    <source>
        <dbReference type="PROSITE-ProRule" id="PRU00176"/>
    </source>
</evidence>
<keyword evidence="6" id="KW-1185">Reference proteome</keyword>